<dbReference type="UCSC" id="uc009pkg.2">
    <property type="organism name" value="mouse"/>
</dbReference>
<name>F2Z453_MOUSE</name>
<dbReference type="VEuPathDB" id="HostDB:ENSMUSG00000032064"/>
<dbReference type="Gene3D" id="1.10.418.10">
    <property type="entry name" value="Calponin-like domain"/>
    <property type="match status" value="1"/>
</dbReference>
<dbReference type="InterPro" id="IPR036872">
    <property type="entry name" value="CH_dom_sf"/>
</dbReference>
<reference evidence="2" key="4">
    <citation type="submission" date="2025-09" db="UniProtKB">
        <authorList>
            <consortium name="Ensembl"/>
        </authorList>
    </citation>
    <scope>IDENTIFICATION</scope>
    <source>
        <strain evidence="2">C57BL/6J</strain>
    </source>
</reference>
<dbReference type="Pfam" id="PF00307">
    <property type="entry name" value="CH"/>
    <property type="match status" value="1"/>
</dbReference>
<gene>
    <name evidence="2 3" type="primary">Dixdc1</name>
</gene>
<reference evidence="2" key="3">
    <citation type="submission" date="2025-08" db="UniProtKB">
        <authorList>
            <consortium name="Ensembl"/>
        </authorList>
    </citation>
    <scope>IDENTIFICATION</scope>
    <source>
        <strain evidence="2">C57BL/6J</strain>
    </source>
</reference>
<proteinExistence type="predicted"/>
<dbReference type="AlphaFoldDB" id="F2Z453"/>
<dbReference type="Bgee" id="ENSMUSG00000032064">
    <property type="expression patterns" value="Expressed in cerebellum lobe and 270 other cell types or tissues"/>
</dbReference>
<reference evidence="2 4" key="2">
    <citation type="journal article" date="2011" name="PLoS Biol.">
        <title>Modernizing reference genome assemblies.</title>
        <authorList>
            <person name="Church D.M."/>
            <person name="Schneider V.A."/>
            <person name="Graves T."/>
            <person name="Auger K."/>
            <person name="Cunningham F."/>
            <person name="Bouk N."/>
            <person name="Chen H.C."/>
            <person name="Agarwala R."/>
            <person name="McLaren W.M."/>
            <person name="Ritchie G.R."/>
            <person name="Albracht D."/>
            <person name="Kremitzki M."/>
            <person name="Rock S."/>
            <person name="Kotkiewicz H."/>
            <person name="Kremitzki C."/>
            <person name="Wollam A."/>
            <person name="Trani L."/>
            <person name="Fulton L."/>
            <person name="Fulton R."/>
            <person name="Matthews L."/>
            <person name="Whitehead S."/>
            <person name="Chow W."/>
            <person name="Torrance J."/>
            <person name="Dunn M."/>
            <person name="Harden G."/>
            <person name="Threadgold G."/>
            <person name="Wood J."/>
            <person name="Collins J."/>
            <person name="Heath P."/>
            <person name="Griffiths G."/>
            <person name="Pelan S."/>
            <person name="Grafham D."/>
            <person name="Eichler E.E."/>
            <person name="Weinstock G."/>
            <person name="Mardis E.R."/>
            <person name="Wilson R.K."/>
            <person name="Howe K."/>
            <person name="Flicek P."/>
            <person name="Hubbard T."/>
        </authorList>
    </citation>
    <scope>NUCLEOTIDE SEQUENCE [LARGE SCALE GENOMIC DNA]</scope>
    <source>
        <strain evidence="2 4">C57BL/6J</strain>
    </source>
</reference>
<organism evidence="2 4">
    <name type="scientific">Mus musculus</name>
    <name type="common">Mouse</name>
    <dbReference type="NCBI Taxonomy" id="10090"/>
    <lineage>
        <taxon>Eukaryota</taxon>
        <taxon>Metazoa</taxon>
        <taxon>Chordata</taxon>
        <taxon>Craniata</taxon>
        <taxon>Vertebrata</taxon>
        <taxon>Euteleostomi</taxon>
        <taxon>Mammalia</taxon>
        <taxon>Eutheria</taxon>
        <taxon>Euarchontoglires</taxon>
        <taxon>Glires</taxon>
        <taxon>Rodentia</taxon>
        <taxon>Myomorpha</taxon>
        <taxon>Muroidea</taxon>
        <taxon>Muridae</taxon>
        <taxon>Murinae</taxon>
        <taxon>Mus</taxon>
        <taxon>Mus</taxon>
    </lineage>
</organism>
<dbReference type="SMR" id="F2Z453"/>
<evidence type="ECO:0000259" key="1">
    <source>
        <dbReference type="PROSITE" id="PS50021"/>
    </source>
</evidence>
<dbReference type="Proteomes" id="UP000000589">
    <property type="component" value="Chromosome 9"/>
</dbReference>
<accession>F2Z453</accession>
<reference evidence="2 4" key="1">
    <citation type="journal article" date="2009" name="PLoS Biol.">
        <title>Lineage-specific biology revealed by a finished genome assembly of the mouse.</title>
        <authorList>
            <consortium name="Mouse Genome Sequencing Consortium"/>
            <person name="Church D.M."/>
            <person name="Goodstadt L."/>
            <person name="Hillier L.W."/>
            <person name="Zody M.C."/>
            <person name="Goldstein S."/>
            <person name="She X."/>
            <person name="Bult C.J."/>
            <person name="Agarwala R."/>
            <person name="Cherry J.L."/>
            <person name="DiCuccio M."/>
            <person name="Hlavina W."/>
            <person name="Kapustin Y."/>
            <person name="Meric P."/>
            <person name="Maglott D."/>
            <person name="Birtle Z."/>
            <person name="Marques A.C."/>
            <person name="Graves T."/>
            <person name="Zhou S."/>
            <person name="Teague B."/>
            <person name="Potamousis K."/>
            <person name="Churas C."/>
            <person name="Place M."/>
            <person name="Herschleb J."/>
            <person name="Runnheim R."/>
            <person name="Forrest D."/>
            <person name="Amos-Landgraf J."/>
            <person name="Schwartz D.C."/>
            <person name="Cheng Z."/>
            <person name="Lindblad-Toh K."/>
            <person name="Eichler E.E."/>
            <person name="Ponting C.P."/>
        </authorList>
    </citation>
    <scope>NUCLEOTIDE SEQUENCE [LARGE SCALE GENOMIC DNA]</scope>
    <source>
        <strain evidence="2 4">C57BL/6J</strain>
    </source>
</reference>
<evidence type="ECO:0000313" key="3">
    <source>
        <dbReference type="MGI" id="MGI:2679721"/>
    </source>
</evidence>
<dbReference type="Ensembl" id="ENSMUST00000118707.2">
    <property type="protein sequence ID" value="ENSMUSP00000113907.2"/>
    <property type="gene ID" value="ENSMUSG00000032064.18"/>
</dbReference>
<dbReference type="Antibodypedia" id="32094">
    <property type="antibodies" value="211 antibodies from 30 providers"/>
</dbReference>
<evidence type="ECO:0000313" key="4">
    <source>
        <dbReference type="Proteomes" id="UP000000589"/>
    </source>
</evidence>
<dbReference type="MGI" id="MGI:2679721">
    <property type="gene designation" value="Dixdc1"/>
</dbReference>
<protein>
    <submittedName>
        <fullName evidence="2">DIX domain containing 1</fullName>
    </submittedName>
</protein>
<sequence length="117" mass="13134">MLACLTRGNLLDVLQEGFNEQQLQAYVAWVNAQLKKRPSVKPVQDLRQDLRDGVILAYLIEIVGQLALDSDASVDERTDFFLLHSPFKAGCSFFRMHGNSVGKYLKVLALVNLRVGQ</sequence>
<keyword evidence="4" id="KW-1185">Reference proteome</keyword>
<dbReference type="SUPFAM" id="SSF47576">
    <property type="entry name" value="Calponin-homology domain, CH-domain"/>
    <property type="match status" value="1"/>
</dbReference>
<dbReference type="ExpressionAtlas" id="F2Z453">
    <property type="expression patterns" value="baseline and differential"/>
</dbReference>
<dbReference type="HOGENOM" id="CLU_2096083_0_0_1"/>
<evidence type="ECO:0000313" key="2">
    <source>
        <dbReference type="Ensembl" id="ENSMUSP00000113907.2"/>
    </source>
</evidence>
<feature type="domain" description="Calponin-homology (CH)" evidence="1">
    <location>
        <begin position="20"/>
        <end position="117"/>
    </location>
</feature>
<dbReference type="InterPro" id="IPR001715">
    <property type="entry name" value="CH_dom"/>
</dbReference>
<dbReference type="AGR" id="MGI:2679721"/>
<dbReference type="GeneTree" id="ENSGT00950000182903"/>
<dbReference type="PROSITE" id="PS50021">
    <property type="entry name" value="CH"/>
    <property type="match status" value="1"/>
</dbReference>